<feature type="chain" id="PRO_5039402802" evidence="1">
    <location>
        <begin position="22"/>
        <end position="505"/>
    </location>
</feature>
<protein>
    <submittedName>
        <fullName evidence="2">Uncharacterized protein</fullName>
    </submittedName>
</protein>
<evidence type="ECO:0000313" key="3">
    <source>
        <dbReference type="Proteomes" id="UP000808337"/>
    </source>
</evidence>
<feature type="signal peptide" evidence="1">
    <location>
        <begin position="1"/>
        <end position="21"/>
    </location>
</feature>
<keyword evidence="1" id="KW-0732">Signal</keyword>
<evidence type="ECO:0000313" key="2">
    <source>
        <dbReference type="EMBL" id="MBK9985279.1"/>
    </source>
</evidence>
<dbReference type="Proteomes" id="UP000808337">
    <property type="component" value="Unassembled WGS sequence"/>
</dbReference>
<organism evidence="2 3">
    <name type="scientific">Candidatus Opimibacter skivensis</name>
    <dbReference type="NCBI Taxonomy" id="2982028"/>
    <lineage>
        <taxon>Bacteria</taxon>
        <taxon>Pseudomonadati</taxon>
        <taxon>Bacteroidota</taxon>
        <taxon>Saprospiria</taxon>
        <taxon>Saprospirales</taxon>
        <taxon>Saprospiraceae</taxon>
        <taxon>Candidatus Opimibacter</taxon>
    </lineage>
</organism>
<name>A0A9D7T2T0_9BACT</name>
<dbReference type="EMBL" id="JADKGY010000035">
    <property type="protein sequence ID" value="MBK9985279.1"/>
    <property type="molecule type" value="Genomic_DNA"/>
</dbReference>
<proteinExistence type="predicted"/>
<comment type="caution">
    <text evidence="2">The sequence shown here is derived from an EMBL/GenBank/DDBJ whole genome shotgun (WGS) entry which is preliminary data.</text>
</comment>
<accession>A0A9D7T2T0</accession>
<evidence type="ECO:0000256" key="1">
    <source>
        <dbReference type="SAM" id="SignalP"/>
    </source>
</evidence>
<gene>
    <name evidence="2" type="ORF">IPP15_23550</name>
</gene>
<reference evidence="2 3" key="1">
    <citation type="submission" date="2020-10" db="EMBL/GenBank/DDBJ databases">
        <title>Connecting structure to function with the recovery of over 1000 high-quality activated sludge metagenome-assembled genomes encoding full-length rRNA genes using long-read sequencing.</title>
        <authorList>
            <person name="Singleton C.M."/>
            <person name="Petriglieri F."/>
            <person name="Kristensen J.M."/>
            <person name="Kirkegaard R.H."/>
            <person name="Michaelsen T.Y."/>
            <person name="Andersen M.H."/>
            <person name="Karst S.M."/>
            <person name="Dueholm M.S."/>
            <person name="Nielsen P.H."/>
            <person name="Albertsen M."/>
        </authorList>
    </citation>
    <scope>NUCLEOTIDE SEQUENCE [LARGE SCALE GENOMIC DNA]</scope>
    <source>
        <strain evidence="2">Ribe_18-Q3-R11-54_MAXAC.273</strain>
    </source>
</reference>
<sequence length="505" mass="58228">MNKKRIFLILVLVNILNHVQAEIFPTLSIVELSIKSDKVMEAKYLSTSNGIYKFCGHEINSNKPFLDTFEIDGLERIYSIETDEFQRETVGFDQAEAILVYINVDKGGKYNATFSGFRLLVNGKILVPFQFMNPGKFSFSPINDTITWSNLKQRIESVDHRIRAIQEIRKLDDSLVRNQLIFQWLAANRQEFGKRCGLNEDCGWGSIEYDIFKWITEANISKDTWLASKLFREVRFSKEVDWIGFTGILGDYGGKSFATYSDIDFLISTALNELNLTIDRKQALSFLVGACRKVYENNYPIPSASMLKFQKAKQKEIRDKIIPLLSNENFKLFAFEIVRALSNPMDGILEHRIDLEALPLIKNIYLNEAPSEYRSNLAYFIVHNSTREEWKAFVGNDLRIFMDLYQVYVDTTLKTLSFGIYYNYGRETIKDAPMIIIENIGNGKQIHQELASDMRLPYESWNGVQYLKVDISSFPSGNYKVYVTGKAGVNSEGYWKSEYGTFQLK</sequence>
<dbReference type="AlphaFoldDB" id="A0A9D7T2T0"/>